<evidence type="ECO:0000313" key="5">
    <source>
        <dbReference type="EMBL" id="OBR62573.1"/>
    </source>
</evidence>
<keyword evidence="6" id="KW-1185">Reference proteome</keyword>
<dbReference type="AlphaFoldDB" id="A0A1A5YAH8"/>
<comment type="caution">
    <text evidence="5">The sequence shown here is derived from an EMBL/GenBank/DDBJ whole genome shotgun (WGS) entry which is preliminary data.</text>
</comment>
<dbReference type="InterPro" id="IPR012338">
    <property type="entry name" value="Beta-lactam/transpept-like"/>
</dbReference>
<sequence>MGIKLFKRSATAILAIALLIPSAAVLAKEESGGTQSYSATRQSAAKKAALLTEDYGVTSVQYALFDNGRIAVSGQAGINDEQGIIPLNNNTVYGIGSVAKVYAAAAVMRLVDEGKLKLDEPVVSYLPAFTMKDSRYKQITPRMLLNHSSGLNGSTLTNSILYRDNDTYAHDHFLEDLAQQELKADPGAYSVYSNDSFTLAELLVEEVSGMSFTEFIQHAFFEPLALSRTYTASEELNEEAAAALYSPMREGQMPLGIDNAIGSGGIYSTAEELALFGGLFAGYGQGLLSDTAVTQMAQEEYKRGLWPEQGSDMFNYGLGWDSVHLAPFGDYGIKALTKGGDTLFYHAQLIVLPEQGMTAAVLSSGGSSIFNSVFASDLLLQALKERGDIQHLPSPKSFGEPIAAAPPQKQLDYAGVYGNFQTVYQIGITPEGKLLLSNALQPGTGAAEYVFTESGDYISQDGTTKVRFVEETNDRVYLWISQYISLPGLGQTVATYYDAEKLDKNEISSETAEKWAERDGKIYYILNEKFTSALYFANMATTVQLMEDVPGYNASQKITGPNSSKNDIQIPGLNGRDHMPYQFYQDNGTEYLKVQSFLFIHEDGIKSIYGGQKSKATILEDGLARWFAIPEAAAGKRLTVSRPAQSSFAVYDASGICVFFSQVDEDRAIELPPNGKVVFVGEPGTVFQLSLK</sequence>
<evidence type="ECO:0000256" key="2">
    <source>
        <dbReference type="ARBA" id="ARBA00023136"/>
    </source>
</evidence>
<dbReference type="OrthoDB" id="9803467at2"/>
<keyword evidence="3" id="KW-0732">Signal</keyword>
<evidence type="ECO:0000256" key="3">
    <source>
        <dbReference type="SAM" id="SignalP"/>
    </source>
</evidence>
<dbReference type="GO" id="GO:0016020">
    <property type="term" value="C:membrane"/>
    <property type="evidence" value="ECO:0007669"/>
    <property type="project" value="UniProtKB-SubCell"/>
</dbReference>
<comment type="subcellular location">
    <subcellularLocation>
        <location evidence="1">Membrane</location>
    </subcellularLocation>
</comment>
<feature type="chain" id="PRO_5038879410" evidence="3">
    <location>
        <begin position="28"/>
        <end position="692"/>
    </location>
</feature>
<dbReference type="PANTHER" id="PTHR46825:SF11">
    <property type="entry name" value="PENICILLIN-BINDING PROTEIN 4"/>
    <property type="match status" value="1"/>
</dbReference>
<keyword evidence="2" id="KW-0472">Membrane</keyword>
<feature type="domain" description="Beta-lactamase-related" evidence="4">
    <location>
        <begin position="51"/>
        <end position="381"/>
    </location>
</feature>
<evidence type="ECO:0000259" key="4">
    <source>
        <dbReference type="Pfam" id="PF00144"/>
    </source>
</evidence>
<dbReference type="Proteomes" id="UP000092024">
    <property type="component" value="Unassembled WGS sequence"/>
</dbReference>
<gene>
    <name evidence="5" type="ORF">A7K91_02905</name>
</gene>
<protein>
    <submittedName>
        <fullName evidence="5">Serine hydrolase</fullName>
    </submittedName>
</protein>
<dbReference type="STRING" id="1844972.A7K91_02905"/>
<dbReference type="InterPro" id="IPR050491">
    <property type="entry name" value="AmpC-like"/>
</dbReference>
<dbReference type="EMBL" id="LYPA01000079">
    <property type="protein sequence ID" value="OBR62573.1"/>
    <property type="molecule type" value="Genomic_DNA"/>
</dbReference>
<dbReference type="InterPro" id="IPR001466">
    <property type="entry name" value="Beta-lactam-related"/>
</dbReference>
<accession>A0A1A5YAH8</accession>
<proteinExistence type="predicted"/>
<dbReference type="PANTHER" id="PTHR46825">
    <property type="entry name" value="D-ALANYL-D-ALANINE-CARBOXYPEPTIDASE/ENDOPEPTIDASE AMPH"/>
    <property type="match status" value="1"/>
</dbReference>
<dbReference type="RefSeq" id="WP_068687003.1">
    <property type="nucleotide sequence ID" value="NZ_LYPA01000079.1"/>
</dbReference>
<dbReference type="Gene3D" id="3.40.710.10">
    <property type="entry name" value="DD-peptidase/beta-lactamase superfamily"/>
    <property type="match status" value="1"/>
</dbReference>
<organism evidence="5 6">
    <name type="scientific">Paenibacillus oryzae</name>
    <dbReference type="NCBI Taxonomy" id="1844972"/>
    <lineage>
        <taxon>Bacteria</taxon>
        <taxon>Bacillati</taxon>
        <taxon>Bacillota</taxon>
        <taxon>Bacilli</taxon>
        <taxon>Bacillales</taxon>
        <taxon>Paenibacillaceae</taxon>
        <taxon>Paenibacillus</taxon>
    </lineage>
</organism>
<reference evidence="5 6" key="1">
    <citation type="submission" date="2016-05" db="EMBL/GenBank/DDBJ databases">
        <title>Paenibacillus oryzae. sp. nov., isolated from the rice root.</title>
        <authorList>
            <person name="Zhang J."/>
            <person name="Zhang X."/>
        </authorList>
    </citation>
    <scope>NUCLEOTIDE SEQUENCE [LARGE SCALE GENOMIC DNA]</scope>
    <source>
        <strain evidence="5 6">1DrF-4</strain>
    </source>
</reference>
<dbReference type="SUPFAM" id="SSF56601">
    <property type="entry name" value="beta-lactamase/transpeptidase-like"/>
    <property type="match status" value="1"/>
</dbReference>
<name>A0A1A5YAH8_9BACL</name>
<evidence type="ECO:0000313" key="6">
    <source>
        <dbReference type="Proteomes" id="UP000092024"/>
    </source>
</evidence>
<keyword evidence="5" id="KW-0378">Hydrolase</keyword>
<evidence type="ECO:0000256" key="1">
    <source>
        <dbReference type="ARBA" id="ARBA00004370"/>
    </source>
</evidence>
<dbReference type="GO" id="GO:0016787">
    <property type="term" value="F:hydrolase activity"/>
    <property type="evidence" value="ECO:0007669"/>
    <property type="project" value="UniProtKB-KW"/>
</dbReference>
<dbReference type="Pfam" id="PF00144">
    <property type="entry name" value="Beta-lactamase"/>
    <property type="match status" value="1"/>
</dbReference>
<feature type="signal peptide" evidence="3">
    <location>
        <begin position="1"/>
        <end position="27"/>
    </location>
</feature>